<gene>
    <name evidence="1" type="ORF">PRLR5076_18760</name>
</gene>
<accession>A0A9R1CYF8</accession>
<dbReference type="AlphaFoldDB" id="A0A9R1CYF8"/>
<dbReference type="Proteomes" id="UP000825483">
    <property type="component" value="Unassembled WGS sequence"/>
</dbReference>
<comment type="caution">
    <text evidence="1">The sequence shown here is derived from an EMBL/GenBank/DDBJ whole genome shotgun (WGS) entry which is preliminary data.</text>
</comment>
<evidence type="ECO:0000313" key="2">
    <source>
        <dbReference type="Proteomes" id="UP000825483"/>
    </source>
</evidence>
<dbReference type="GeneID" id="72466933"/>
<dbReference type="EMBL" id="BPUB01000002">
    <property type="protein sequence ID" value="GJG59025.1"/>
    <property type="molecule type" value="Genomic_DNA"/>
</dbReference>
<proteinExistence type="predicted"/>
<keyword evidence="2" id="KW-1185">Reference proteome</keyword>
<name>A0A9R1CYF8_9BACT</name>
<evidence type="ECO:0000313" key="1">
    <source>
        <dbReference type="EMBL" id="GJG59025.1"/>
    </source>
</evidence>
<dbReference type="RefSeq" id="WP_223928963.1">
    <property type="nucleotide sequence ID" value="NZ_BPTU01000001.1"/>
</dbReference>
<reference evidence="1" key="1">
    <citation type="journal article" date="2022" name="Int. J. Syst. Evol. Microbiol.">
        <title>Prevotella lacticifex sp. nov., isolated from the rumen of cows.</title>
        <authorList>
            <person name="Shinkai T."/>
            <person name="Ikeyama N."/>
            <person name="Kumagai M."/>
            <person name="Ohmori H."/>
            <person name="Sakamoto M."/>
            <person name="Ohkuma M."/>
            <person name="Mitsumori M."/>
        </authorList>
    </citation>
    <scope>NUCLEOTIDE SEQUENCE</scope>
    <source>
        <strain evidence="1">R5076</strain>
    </source>
</reference>
<sequence length="166" mass="19177">MKLEKIYGATARQDGLYKIGRNKYELIFGYGEDGENGYNWRRRYRNLPTVEELKTDIEDTVNALTDERILKGFSWNGKNVYLSSENQFNFKAAYDLAVQTQGATLPVKFKLGEDAEGKPVYHTFEGMDEFTDFFTKAIAYVNQTLNEGWAEKDSVDYDALMKEDEE</sequence>
<organism evidence="1 2">
    <name type="scientific">Prevotella lacticifex</name>
    <dbReference type="NCBI Taxonomy" id="2854755"/>
    <lineage>
        <taxon>Bacteria</taxon>
        <taxon>Pseudomonadati</taxon>
        <taxon>Bacteroidota</taxon>
        <taxon>Bacteroidia</taxon>
        <taxon>Bacteroidales</taxon>
        <taxon>Prevotellaceae</taxon>
        <taxon>Prevotella</taxon>
    </lineage>
</organism>
<protein>
    <submittedName>
        <fullName evidence="1">Uncharacterized protein</fullName>
    </submittedName>
</protein>